<feature type="compositionally biased region" description="Polar residues" evidence="1">
    <location>
        <begin position="695"/>
        <end position="713"/>
    </location>
</feature>
<feature type="compositionally biased region" description="Polar residues" evidence="1">
    <location>
        <begin position="386"/>
        <end position="415"/>
    </location>
</feature>
<proteinExistence type="predicted"/>
<feature type="region of interest" description="Disordered" evidence="1">
    <location>
        <begin position="683"/>
        <end position="828"/>
    </location>
</feature>
<feature type="compositionally biased region" description="Low complexity" evidence="1">
    <location>
        <begin position="777"/>
        <end position="790"/>
    </location>
</feature>
<feature type="compositionally biased region" description="Low complexity" evidence="1">
    <location>
        <begin position="746"/>
        <end position="757"/>
    </location>
</feature>
<accession>J7RLF0</accession>
<feature type="region of interest" description="Disordered" evidence="1">
    <location>
        <begin position="11"/>
        <end position="99"/>
    </location>
</feature>
<dbReference type="GO" id="GO:0005634">
    <property type="term" value="C:nucleus"/>
    <property type="evidence" value="ECO:0007669"/>
    <property type="project" value="EnsemblFungi"/>
</dbReference>
<feature type="compositionally biased region" description="Polar residues" evidence="1">
    <location>
        <begin position="625"/>
        <end position="636"/>
    </location>
</feature>
<feature type="compositionally biased region" description="Polar residues" evidence="1">
    <location>
        <begin position="460"/>
        <end position="484"/>
    </location>
</feature>
<dbReference type="GO" id="GO:0030866">
    <property type="term" value="P:cortical actin cytoskeleton organization"/>
    <property type="evidence" value="ECO:0007669"/>
    <property type="project" value="EnsemblFungi"/>
</dbReference>
<gene>
    <name evidence="2" type="primary">KNAG0E00800</name>
    <name evidence="2" type="ordered locus">KNAG_0E00800</name>
</gene>
<sequence length="848" mass="94226">MSFDWLNVPGISVSGDNSEVRTNNSAAPPSVSFNFGQTIPTAKSKNNPFATSAQNHTPFSNNAGHDSNAFGLSQQMIPPAKQNNSDPQHQVVDGSGSDYRETPDDLKVPLSLSQTQLTHEEIRTYLRWYKYITMKTHGKMVRLIDIFKFLHNFTITEELKLRIMTIFRTCKNALNIGQFFAVLRLISVALTQGIKPTRRMILQKATVPKPRPILSSSSNAEVYEEVEDTVPDNGATDKGNGDPAKVDFDSFASLLLTGKSQGKRIRRRISNVVFKNKRVRFSENVTFQEAECAGEPSNANNEVESPEDDTSVVEGDLDLSLPMDQLLKLMAKKKQSNSSLVSKLPTEQQETEEEREVLKDMQDSLSHFKQIRGPDSASMFPPLYLNNISQGQPNSSQQPLESLQPLKPTSTGSTNHFMREEFNQQLNQEGLPQADGVLQPLKPTATGSANYLVRSHIGTSPVNSQQSIPSDVNRNQTAGSSNGPSLEPLKPTATGSANYLMKQQHVDLPTSNQVLSPNATGYGNQQAPVADQFMNFPRQQQQQQQQQPILSPQPTVQQPVLSPQPTMQQQQNQVHLPVLQPTGRPIPQSNIYNTNDLGVKSLSPQLPLSQQNTLGQAHLNPPLVQQNTFPIRSPPTQYAGFQPQPLHGNHLVVPRRESTNPSNNSSNLAQTGNVANTYFQSLLSHSPSPHQSTTNLPGSNINQNGSPSYQMSNQQQQPQQQQQQQLYSHNNGNMVPNAYNHSNLIPQQQQQQRPQEQMYGYSPMQNTGDFAHSPMNPQHMQQQQQQQHPQGINVNQYNTFGRPLASQKPLPTQQGSNSNNNNNTTNNDILGNYQALQQQVNSLQNTYR</sequence>
<organism evidence="2 3">
    <name type="scientific">Huiozyma naganishii (strain ATCC MYA-139 / BCRC 22969 / CBS 8797 / KCTC 17520 / NBRC 10181 / NCYC 3082 / Yp74L-3)</name>
    <name type="common">Yeast</name>
    <name type="synonym">Kazachstania naganishii</name>
    <dbReference type="NCBI Taxonomy" id="1071383"/>
    <lineage>
        <taxon>Eukaryota</taxon>
        <taxon>Fungi</taxon>
        <taxon>Dikarya</taxon>
        <taxon>Ascomycota</taxon>
        <taxon>Saccharomycotina</taxon>
        <taxon>Saccharomycetes</taxon>
        <taxon>Saccharomycetales</taxon>
        <taxon>Saccharomycetaceae</taxon>
        <taxon>Huiozyma</taxon>
    </lineage>
</organism>
<dbReference type="Proteomes" id="UP000006310">
    <property type="component" value="Chromosome 5"/>
</dbReference>
<feature type="compositionally biased region" description="Low complexity" evidence="1">
    <location>
        <begin position="683"/>
        <end position="694"/>
    </location>
</feature>
<feature type="compositionally biased region" description="Low complexity" evidence="1">
    <location>
        <begin position="816"/>
        <end position="827"/>
    </location>
</feature>
<evidence type="ECO:0000313" key="2">
    <source>
        <dbReference type="EMBL" id="CCK70348.1"/>
    </source>
</evidence>
<feature type="compositionally biased region" description="Polar residues" evidence="1">
    <location>
        <begin position="659"/>
        <end position="670"/>
    </location>
</feature>
<dbReference type="GO" id="GO:0009306">
    <property type="term" value="P:protein secretion"/>
    <property type="evidence" value="ECO:0007669"/>
    <property type="project" value="EnsemblFungi"/>
</dbReference>
<dbReference type="OMA" id="YICLRTH"/>
<dbReference type="GO" id="GO:2000370">
    <property type="term" value="P:positive regulation of clathrin-dependent endocytosis"/>
    <property type="evidence" value="ECO:0007669"/>
    <property type="project" value="EnsemblFungi"/>
</dbReference>
<feature type="region of interest" description="Disordered" evidence="1">
    <location>
        <begin position="292"/>
        <end position="312"/>
    </location>
</feature>
<reference evidence="2 3" key="1">
    <citation type="journal article" date="2011" name="Proc. Natl. Acad. Sci. U.S.A.">
        <title>Evolutionary erosion of yeast sex chromosomes by mating-type switching accidents.</title>
        <authorList>
            <person name="Gordon J.L."/>
            <person name="Armisen D."/>
            <person name="Proux-Wera E."/>
            <person name="Oheigeartaigh S.S."/>
            <person name="Byrne K.P."/>
            <person name="Wolfe K.H."/>
        </authorList>
    </citation>
    <scope>NUCLEOTIDE SEQUENCE [LARGE SCALE GENOMIC DNA]</scope>
    <source>
        <strain evidence="3">ATCC MYA-139 / BCRC 22969 / CBS 8797 / CCRC 22969 / KCTC 17520 / NBRC 10181 / NCYC 3082</strain>
    </source>
</reference>
<feature type="compositionally biased region" description="Polar residues" evidence="1">
    <location>
        <begin position="726"/>
        <end position="745"/>
    </location>
</feature>
<evidence type="ECO:0000256" key="1">
    <source>
        <dbReference type="SAM" id="MobiDB-lite"/>
    </source>
</evidence>
<evidence type="ECO:0000313" key="3">
    <source>
        <dbReference type="Proteomes" id="UP000006310"/>
    </source>
</evidence>
<dbReference type="RefSeq" id="XP_022464594.1">
    <property type="nucleotide sequence ID" value="XM_022608060.1"/>
</dbReference>
<dbReference type="EMBL" id="HE978318">
    <property type="protein sequence ID" value="CCK70348.1"/>
    <property type="molecule type" value="Genomic_DNA"/>
</dbReference>
<feature type="region of interest" description="Disordered" evidence="1">
    <location>
        <begin position="625"/>
        <end position="670"/>
    </location>
</feature>
<dbReference type="KEGG" id="kng:KNAG_0E00800"/>
<dbReference type="AlphaFoldDB" id="J7RLF0"/>
<feature type="compositionally biased region" description="Polar residues" evidence="1">
    <location>
        <begin position="587"/>
        <end position="598"/>
    </location>
</feature>
<feature type="compositionally biased region" description="Polar residues" evidence="1">
    <location>
        <begin position="14"/>
        <end position="88"/>
    </location>
</feature>
<name>J7RLF0_HUIN7</name>
<feature type="compositionally biased region" description="Polar residues" evidence="1">
    <location>
        <begin position="548"/>
        <end position="567"/>
    </location>
</feature>
<reference evidence="3" key="2">
    <citation type="submission" date="2012-08" db="EMBL/GenBank/DDBJ databases">
        <title>Genome sequence of Kazachstania naganishii.</title>
        <authorList>
            <person name="Gordon J.L."/>
            <person name="Armisen D."/>
            <person name="Proux-Wera E."/>
            <person name="OhEigeartaigh S.S."/>
            <person name="Byrne K.P."/>
            <person name="Wolfe K.H."/>
        </authorList>
    </citation>
    <scope>NUCLEOTIDE SEQUENCE [LARGE SCALE GENOMIC DNA]</scope>
    <source>
        <strain evidence="3">ATCC MYA-139 / BCRC 22969 / CBS 8797 / CCRC 22969 / KCTC 17520 / NBRC 10181 / NCYC 3082</strain>
    </source>
</reference>
<dbReference type="GeneID" id="34526048"/>
<feature type="region of interest" description="Disordered" evidence="1">
    <location>
        <begin position="579"/>
        <end position="598"/>
    </location>
</feature>
<feature type="compositionally biased region" description="Low complexity" evidence="1">
    <location>
        <begin position="714"/>
        <end position="725"/>
    </location>
</feature>
<feature type="region of interest" description="Disordered" evidence="1">
    <location>
        <begin position="381"/>
        <end position="415"/>
    </location>
</feature>
<feature type="region of interest" description="Disordered" evidence="1">
    <location>
        <begin position="537"/>
        <end position="572"/>
    </location>
</feature>
<keyword evidence="3" id="KW-1185">Reference proteome</keyword>
<dbReference type="GO" id="GO:0008157">
    <property type="term" value="F:protein phosphatase 1 binding"/>
    <property type="evidence" value="ECO:0007669"/>
    <property type="project" value="EnsemblFungi"/>
</dbReference>
<protein>
    <submittedName>
        <fullName evidence="2">Uncharacterized protein</fullName>
    </submittedName>
</protein>
<feature type="region of interest" description="Disordered" evidence="1">
    <location>
        <begin position="337"/>
        <end position="356"/>
    </location>
</feature>
<dbReference type="GO" id="GO:0030479">
    <property type="term" value="C:actin cortical patch"/>
    <property type="evidence" value="ECO:0007669"/>
    <property type="project" value="EnsemblFungi"/>
</dbReference>
<dbReference type="STRING" id="1071383.J7RLF0"/>
<feature type="region of interest" description="Disordered" evidence="1">
    <location>
        <begin position="460"/>
        <end position="493"/>
    </location>
</feature>
<dbReference type="HOGENOM" id="CLU_016142_0_0_1"/>
<dbReference type="OrthoDB" id="2553626at2759"/>
<dbReference type="eggNOG" id="ENOG502QQ7A">
    <property type="taxonomic scope" value="Eukaryota"/>
</dbReference>